<gene>
    <name evidence="3" type="ORF">VICG_01211</name>
</gene>
<dbReference type="GeneID" id="19881922"/>
<name>L2GN27_VITCO</name>
<dbReference type="InterPro" id="IPR032675">
    <property type="entry name" value="LRR_dom_sf"/>
</dbReference>
<dbReference type="VEuPathDB" id="MicrosporidiaDB:VICG_01211"/>
<organism evidence="3 4">
    <name type="scientific">Vittaforma corneae (strain ATCC 50505)</name>
    <name type="common">Microsporidian parasite</name>
    <name type="synonym">Nosema corneum</name>
    <dbReference type="NCBI Taxonomy" id="993615"/>
    <lineage>
        <taxon>Eukaryota</taxon>
        <taxon>Fungi</taxon>
        <taxon>Fungi incertae sedis</taxon>
        <taxon>Microsporidia</taxon>
        <taxon>Nosematidae</taxon>
        <taxon>Vittaforma</taxon>
    </lineage>
</organism>
<feature type="region of interest" description="Disordered" evidence="1">
    <location>
        <begin position="42"/>
        <end position="76"/>
    </location>
</feature>
<dbReference type="AlphaFoldDB" id="L2GN27"/>
<dbReference type="InParanoid" id="L2GN27"/>
<feature type="signal peptide" evidence="2">
    <location>
        <begin position="1"/>
        <end position="19"/>
    </location>
</feature>
<dbReference type="Proteomes" id="UP000011082">
    <property type="component" value="Unassembled WGS sequence"/>
</dbReference>
<dbReference type="RefSeq" id="XP_007604657.1">
    <property type="nucleotide sequence ID" value="XM_007604595.1"/>
</dbReference>
<dbReference type="Gene3D" id="3.80.10.10">
    <property type="entry name" value="Ribonuclease Inhibitor"/>
    <property type="match status" value="1"/>
</dbReference>
<keyword evidence="4" id="KW-1185">Reference proteome</keyword>
<dbReference type="InterPro" id="IPR001611">
    <property type="entry name" value="Leu-rich_rpt"/>
</dbReference>
<proteinExistence type="predicted"/>
<protein>
    <submittedName>
        <fullName evidence="3">Uncharacterized protein</fullName>
    </submittedName>
</protein>
<keyword evidence="2" id="KW-0732">Signal</keyword>
<feature type="compositionally biased region" description="Basic and acidic residues" evidence="1">
    <location>
        <begin position="63"/>
        <end position="76"/>
    </location>
</feature>
<evidence type="ECO:0000313" key="3">
    <source>
        <dbReference type="EMBL" id="ELA41707.1"/>
    </source>
</evidence>
<dbReference type="PROSITE" id="PS51450">
    <property type="entry name" value="LRR"/>
    <property type="match status" value="1"/>
</dbReference>
<dbReference type="OrthoDB" id="433501at2759"/>
<dbReference type="HOGENOM" id="CLU_069694_0_0_1"/>
<feature type="compositionally biased region" description="Basic and acidic residues" evidence="1">
    <location>
        <begin position="42"/>
        <end position="55"/>
    </location>
</feature>
<evidence type="ECO:0000313" key="4">
    <source>
        <dbReference type="Proteomes" id="UP000011082"/>
    </source>
</evidence>
<accession>L2GN27</accession>
<sequence length="341" mass="38394">MHGLSLSSRTALSLMRVLSIGFPMLFPINVGCTSTHECDVKKPEVQDKDSSKDVAENGQSNTQKKDEDSSKSSDSETLKVFKDDNGFLTKLMGYPEVSEVFNEYFEKIKLTRLDEYQAHRDEIWEVVVMHLCNCNPEIEDEVLKRGDAAVIKGKMQELMMGSSISLLEEIKLDGVRFKTTPVEVFKFFNDYCRTKILSLSGTTNVNVDVLNSVNLDKIKTVKLCYNGLTSLPCLSNFTNLQRLDLEGNNIETLEAKNYYDQERNDFKTMPKLADLKLHKNPIGCVNSNVLQVFTDSSAIIHLSNVVIFCTYDSMKKKLKGSGIKFIDSSTGQEVKQSEVSN</sequence>
<dbReference type="EMBL" id="JH370139">
    <property type="protein sequence ID" value="ELA41707.1"/>
    <property type="molecule type" value="Genomic_DNA"/>
</dbReference>
<evidence type="ECO:0000256" key="1">
    <source>
        <dbReference type="SAM" id="MobiDB-lite"/>
    </source>
</evidence>
<dbReference type="SUPFAM" id="SSF52058">
    <property type="entry name" value="L domain-like"/>
    <property type="match status" value="1"/>
</dbReference>
<evidence type="ECO:0000256" key="2">
    <source>
        <dbReference type="SAM" id="SignalP"/>
    </source>
</evidence>
<feature type="chain" id="PRO_5003960019" evidence="2">
    <location>
        <begin position="20"/>
        <end position="341"/>
    </location>
</feature>
<reference evidence="4" key="1">
    <citation type="submission" date="2011-05" db="EMBL/GenBank/DDBJ databases">
        <title>The genome sequence of Vittaforma corneae strain ATCC 50505.</title>
        <authorList>
            <consortium name="The Broad Institute Genome Sequencing Platform"/>
            <person name="Cuomo C."/>
            <person name="Didier E."/>
            <person name="Bowers L."/>
            <person name="Young S.K."/>
            <person name="Zeng Q."/>
            <person name="Gargeya S."/>
            <person name="Fitzgerald M."/>
            <person name="Haas B."/>
            <person name="Abouelleil A."/>
            <person name="Alvarado L."/>
            <person name="Arachchi H.M."/>
            <person name="Berlin A."/>
            <person name="Chapman S.B."/>
            <person name="Gearin G."/>
            <person name="Goldberg J."/>
            <person name="Griggs A."/>
            <person name="Gujja S."/>
            <person name="Hansen M."/>
            <person name="Heiman D."/>
            <person name="Howarth C."/>
            <person name="Larimer J."/>
            <person name="Lui A."/>
            <person name="MacDonald P.J.P."/>
            <person name="McCowen C."/>
            <person name="Montmayeur A."/>
            <person name="Murphy C."/>
            <person name="Neiman D."/>
            <person name="Pearson M."/>
            <person name="Priest M."/>
            <person name="Roberts A."/>
            <person name="Saif S."/>
            <person name="Shea T."/>
            <person name="Sisk P."/>
            <person name="Stolte C."/>
            <person name="Sykes S."/>
            <person name="Wortman J."/>
            <person name="Nusbaum C."/>
            <person name="Birren B."/>
        </authorList>
    </citation>
    <scope>NUCLEOTIDE SEQUENCE [LARGE SCALE GENOMIC DNA]</scope>
    <source>
        <strain evidence="4">ATCC 50505</strain>
    </source>
</reference>